<sequence>MKPPISPYPRRHFILSPAHGHSYTQASMVKEDYRVGVYFRNGLTSTYIHREDIPARARVTIRYGHRHLTFTERKP</sequence>
<proteinExistence type="predicted"/>
<accession>A0A0F9BL20</accession>
<dbReference type="EMBL" id="LAZR01037313">
    <property type="protein sequence ID" value="KKL22535.1"/>
    <property type="molecule type" value="Genomic_DNA"/>
</dbReference>
<name>A0A0F9BL20_9ZZZZ</name>
<evidence type="ECO:0000313" key="1">
    <source>
        <dbReference type="EMBL" id="KKL22535.1"/>
    </source>
</evidence>
<reference evidence="1" key="1">
    <citation type="journal article" date="2015" name="Nature">
        <title>Complex archaea that bridge the gap between prokaryotes and eukaryotes.</title>
        <authorList>
            <person name="Spang A."/>
            <person name="Saw J.H."/>
            <person name="Jorgensen S.L."/>
            <person name="Zaremba-Niedzwiedzka K."/>
            <person name="Martijn J."/>
            <person name="Lind A.E."/>
            <person name="van Eijk R."/>
            <person name="Schleper C."/>
            <person name="Guy L."/>
            <person name="Ettema T.J."/>
        </authorList>
    </citation>
    <scope>NUCLEOTIDE SEQUENCE</scope>
</reference>
<protein>
    <submittedName>
        <fullName evidence="1">Uncharacterized protein</fullName>
    </submittedName>
</protein>
<organism evidence="1">
    <name type="scientific">marine sediment metagenome</name>
    <dbReference type="NCBI Taxonomy" id="412755"/>
    <lineage>
        <taxon>unclassified sequences</taxon>
        <taxon>metagenomes</taxon>
        <taxon>ecological metagenomes</taxon>
    </lineage>
</organism>
<dbReference type="AlphaFoldDB" id="A0A0F9BL20"/>
<comment type="caution">
    <text evidence="1">The sequence shown here is derived from an EMBL/GenBank/DDBJ whole genome shotgun (WGS) entry which is preliminary data.</text>
</comment>
<gene>
    <name evidence="1" type="ORF">LCGC14_2434480</name>
</gene>